<dbReference type="EMBL" id="CP003098">
    <property type="protein sequence ID" value="AET33687.1"/>
    <property type="molecule type" value="Genomic_DNA"/>
</dbReference>
<dbReference type="eggNOG" id="arCOG03408">
    <property type="taxonomic scope" value="Archaea"/>
</dbReference>
<name>G7VBS0_9CREN</name>
<dbReference type="KEGG" id="pyr:P186_2295"/>
<dbReference type="Pfam" id="PF01637">
    <property type="entry name" value="ATPase_2"/>
    <property type="match status" value="1"/>
</dbReference>
<sequence length="340" mass="38510">MGVCVERVRLRFARGVYVEFVDRELGLRWVEEWAERGTRFVQLVYGPEGCGKSAWLIQAAELLKWFGFDVIYINPVERVFLAEVEVPDVRRRFLELVREASEGVWSRVAWAALDLARDLIRGGRRRLAVLADDVFQAIGLEKAAVYVKGMLGLIEYPPGDYDVIVAVAATSEGVSLREIGRHRWADLRVMWNMSAEGFRQLYDRVPGEKPAFGNVWRLTGGNPSALAKLCEAGWDPSDVVEDVSARGRVTSSFVEKWRSWLERAVEDPDVLWSGDAPEGLIDELVERNLVIFHLPNRDSRLWIDAPPPAHDPEIGVGRRVAWQTPLHREAVKRALEAQAI</sequence>
<evidence type="ECO:0000313" key="3">
    <source>
        <dbReference type="Proteomes" id="UP000005867"/>
    </source>
</evidence>
<organism evidence="2 3">
    <name type="scientific">Pyrobaculum ferrireducens</name>
    <dbReference type="NCBI Taxonomy" id="1104324"/>
    <lineage>
        <taxon>Archaea</taxon>
        <taxon>Thermoproteota</taxon>
        <taxon>Thermoprotei</taxon>
        <taxon>Thermoproteales</taxon>
        <taxon>Thermoproteaceae</taxon>
        <taxon>Pyrobaculum</taxon>
    </lineage>
</organism>
<reference evidence="2 3" key="1">
    <citation type="journal article" date="2012" name="J. Bacteriol.">
        <title>Complete genome sequence of strain 1860, a crenarchaeon of the genus pyrobaculum able to grow with various electron acceptors.</title>
        <authorList>
            <person name="Mardanov A.V."/>
            <person name="Gumerov V.M."/>
            <person name="Slobodkina G.B."/>
            <person name="Beletsky A.V."/>
            <person name="Bonch-Osmolovskaya E.A."/>
            <person name="Ravin N.V."/>
            <person name="Skryabin K.G."/>
        </authorList>
    </citation>
    <scope>NUCLEOTIDE SEQUENCE [LARGE SCALE GENOMIC DNA]</scope>
    <source>
        <strain evidence="2 3">1860</strain>
    </source>
</reference>
<evidence type="ECO:0000259" key="1">
    <source>
        <dbReference type="Pfam" id="PF01637"/>
    </source>
</evidence>
<keyword evidence="3" id="KW-1185">Reference proteome</keyword>
<feature type="domain" description="ATPase" evidence="1">
    <location>
        <begin position="20"/>
        <end position="229"/>
    </location>
</feature>
<dbReference type="STRING" id="1104324.P186_2295"/>
<dbReference type="SUPFAM" id="SSF52540">
    <property type="entry name" value="P-loop containing nucleoside triphosphate hydrolases"/>
    <property type="match status" value="1"/>
</dbReference>
<dbReference type="Proteomes" id="UP000005867">
    <property type="component" value="Chromosome"/>
</dbReference>
<dbReference type="AlphaFoldDB" id="G7VBS0"/>
<evidence type="ECO:0000313" key="2">
    <source>
        <dbReference type="EMBL" id="AET33687.1"/>
    </source>
</evidence>
<dbReference type="InterPro" id="IPR011579">
    <property type="entry name" value="ATPase_dom"/>
</dbReference>
<dbReference type="GO" id="GO:0005524">
    <property type="term" value="F:ATP binding"/>
    <property type="evidence" value="ECO:0007669"/>
    <property type="project" value="InterPro"/>
</dbReference>
<gene>
    <name evidence="2" type="ORF">P186_2295</name>
</gene>
<protein>
    <recommendedName>
        <fullName evidence="1">ATPase domain-containing protein</fullName>
    </recommendedName>
</protein>
<proteinExistence type="predicted"/>
<dbReference type="BioCyc" id="PSP1104324:GJSN-2246-MONOMER"/>
<dbReference type="HOGENOM" id="CLU_070505_0_0_2"/>
<accession>G7VBS0</accession>
<dbReference type="InterPro" id="IPR027417">
    <property type="entry name" value="P-loop_NTPase"/>
</dbReference>